<evidence type="ECO:0000313" key="4">
    <source>
        <dbReference type="Proteomes" id="UP001164746"/>
    </source>
</evidence>
<protein>
    <submittedName>
        <fullName evidence="3">Uncharacterized protein</fullName>
    </submittedName>
</protein>
<gene>
    <name evidence="3" type="ORF">MAR_014184</name>
</gene>
<feature type="region of interest" description="Disordered" evidence="1">
    <location>
        <begin position="236"/>
        <end position="257"/>
    </location>
</feature>
<evidence type="ECO:0000313" key="3">
    <source>
        <dbReference type="EMBL" id="WAR28480.1"/>
    </source>
</evidence>
<keyword evidence="2" id="KW-0732">Signal</keyword>
<evidence type="ECO:0000256" key="1">
    <source>
        <dbReference type="SAM" id="MobiDB-lite"/>
    </source>
</evidence>
<dbReference type="Proteomes" id="UP001164746">
    <property type="component" value="Chromosome 15"/>
</dbReference>
<evidence type="ECO:0000256" key="2">
    <source>
        <dbReference type="SAM" id="SignalP"/>
    </source>
</evidence>
<organism evidence="3 4">
    <name type="scientific">Mya arenaria</name>
    <name type="common">Soft-shell clam</name>
    <dbReference type="NCBI Taxonomy" id="6604"/>
    <lineage>
        <taxon>Eukaryota</taxon>
        <taxon>Metazoa</taxon>
        <taxon>Spiralia</taxon>
        <taxon>Lophotrochozoa</taxon>
        <taxon>Mollusca</taxon>
        <taxon>Bivalvia</taxon>
        <taxon>Autobranchia</taxon>
        <taxon>Heteroconchia</taxon>
        <taxon>Euheterodonta</taxon>
        <taxon>Imparidentia</taxon>
        <taxon>Neoheterodontei</taxon>
        <taxon>Myida</taxon>
        <taxon>Myoidea</taxon>
        <taxon>Myidae</taxon>
        <taxon>Mya</taxon>
    </lineage>
</organism>
<accession>A0ABY7G1Z2</accession>
<sequence length="343" mass="37767">MVDQRMSILLLVCGFAVHTTLAQWPLGPDFFNNMNAMVTNMNTMGSNLQVMGDSIRINGQAMVEDDKVRAAEGVAFAGGRVFYSANGGLGYAYNSSDGAYTQYSMDGGSPPHGYMYHTGPSGTSIHHFTAFTGPLGPDFHNDMDALRTNLNTMKTNLKSNLNLMESNHKTNMNTMKSNLKADLNTMKANLKANRNTMKANLKSNRNKMKANLKANRNKMKANRNKMRSNLKANRNKMKANRKANRNKMKANRKANRNKMRSRLQVIGNIIRINGQAMVDNDKARAAEGVAFAGGRVFNSTNGGFGYAYNSSDGSYTQYAMDGGSPPHGYMYHTGPFGTSISTW</sequence>
<proteinExistence type="predicted"/>
<feature type="signal peptide" evidence="2">
    <location>
        <begin position="1"/>
        <end position="22"/>
    </location>
</feature>
<dbReference type="EMBL" id="CP111026">
    <property type="protein sequence ID" value="WAR28480.1"/>
    <property type="molecule type" value="Genomic_DNA"/>
</dbReference>
<reference evidence="3" key="1">
    <citation type="submission" date="2022-11" db="EMBL/GenBank/DDBJ databases">
        <title>Centuries of genome instability and evolution in soft-shell clam transmissible cancer (bioRxiv).</title>
        <authorList>
            <person name="Hart S.F.M."/>
            <person name="Yonemitsu M.A."/>
            <person name="Giersch R.M."/>
            <person name="Beal B.F."/>
            <person name="Arriagada G."/>
            <person name="Davis B.W."/>
            <person name="Ostrander E.A."/>
            <person name="Goff S.P."/>
            <person name="Metzger M.J."/>
        </authorList>
    </citation>
    <scope>NUCLEOTIDE SEQUENCE</scope>
    <source>
        <strain evidence="3">MELC-2E11</strain>
        <tissue evidence="3">Siphon/mantle</tissue>
    </source>
</reference>
<name>A0ABY7G1Z2_MYAAR</name>
<dbReference type="Gene3D" id="1.20.120.20">
    <property type="entry name" value="Apolipoprotein"/>
    <property type="match status" value="1"/>
</dbReference>
<feature type="chain" id="PRO_5047548778" evidence="2">
    <location>
        <begin position="23"/>
        <end position="343"/>
    </location>
</feature>
<keyword evidence="4" id="KW-1185">Reference proteome</keyword>